<gene>
    <name evidence="1" type="ORF">P271_652</name>
</gene>
<reference evidence="1 2" key="1">
    <citation type="journal article" date="2014" name="PLoS ONE">
        <title>Reduction of Hydrogen Peroxide Accumulation and Toxicity by a Catalase from Mycoplasma iowae.</title>
        <authorList>
            <person name="Pritchard R.E."/>
            <person name="Prassinos A.J."/>
            <person name="Osborne J.D."/>
            <person name="Raviv Z."/>
            <person name="Balish M.F."/>
        </authorList>
    </citation>
    <scope>NUCLEOTIDE SEQUENCE [LARGE SCALE GENOMIC DNA]</scope>
    <source>
        <strain evidence="1 2">DK-CPA</strain>
    </source>
</reference>
<dbReference type="Pfam" id="PF02566">
    <property type="entry name" value="OsmC"/>
    <property type="match status" value="1"/>
</dbReference>
<accession>A0A084U4A4</accession>
<name>A0A084U4A4_MALIO</name>
<dbReference type="PANTHER" id="PTHR35368:SF1">
    <property type="entry name" value="HYDROPEROXIDE REDUCTASE"/>
    <property type="match status" value="1"/>
</dbReference>
<dbReference type="Gene3D" id="3.30.300.20">
    <property type="match status" value="1"/>
</dbReference>
<dbReference type="SUPFAM" id="SSF82784">
    <property type="entry name" value="OsmC-like"/>
    <property type="match status" value="1"/>
</dbReference>
<dbReference type="AlphaFoldDB" id="A0A084U4A4"/>
<keyword evidence="2" id="KW-1185">Reference proteome</keyword>
<organism evidence="1 2">
    <name type="scientific">Malacoplasma iowae DK-CPA</name>
    <dbReference type="NCBI Taxonomy" id="1394179"/>
    <lineage>
        <taxon>Bacteria</taxon>
        <taxon>Bacillati</taxon>
        <taxon>Mycoplasmatota</taxon>
        <taxon>Mycoplasmoidales</taxon>
        <taxon>Mycoplasmoidaceae</taxon>
        <taxon>Malacoplasma</taxon>
    </lineage>
</organism>
<protein>
    <submittedName>
        <fullName evidence="1">OsmC-like protein</fullName>
    </submittedName>
</protein>
<dbReference type="GeneID" id="96867196"/>
<dbReference type="InterPro" id="IPR052924">
    <property type="entry name" value="OsmC/Ohr_hydroprdx_reductase"/>
</dbReference>
<evidence type="ECO:0000313" key="2">
    <source>
        <dbReference type="Proteomes" id="UP000028523"/>
    </source>
</evidence>
<dbReference type="InterPro" id="IPR036102">
    <property type="entry name" value="OsmC/Ohrsf"/>
</dbReference>
<dbReference type="PANTHER" id="PTHR35368">
    <property type="entry name" value="HYDROPEROXIDE REDUCTASE"/>
    <property type="match status" value="1"/>
</dbReference>
<dbReference type="InterPro" id="IPR015946">
    <property type="entry name" value="KH_dom-like_a/b"/>
</dbReference>
<proteinExistence type="predicted"/>
<dbReference type="EMBL" id="AWQU01000063">
    <property type="protein sequence ID" value="KFB07790.1"/>
    <property type="molecule type" value="Genomic_DNA"/>
</dbReference>
<dbReference type="RefSeq" id="WP_004025031.1">
    <property type="nucleotide sequence ID" value="NZ_AWQU01000063.1"/>
</dbReference>
<comment type="caution">
    <text evidence="1">The sequence shown here is derived from an EMBL/GenBank/DDBJ whole genome shotgun (WGS) entry which is preliminary data.</text>
</comment>
<evidence type="ECO:0000313" key="1">
    <source>
        <dbReference type="EMBL" id="KFB07790.1"/>
    </source>
</evidence>
<sequence>MSIRQYNTKLSYKPNTHVSIATNGQFSITMDPLHHPEQGVQGMTPIEAFISSICGCELAVIAGYQKIKKMDIKDVKIDVKAERETNPTDGYYGLTSMEINYYFDSTNTEQELENFIKFVHDACPLHATISRAVPIKSVIHKI</sequence>
<dbReference type="InterPro" id="IPR003718">
    <property type="entry name" value="OsmC/Ohr_fam"/>
</dbReference>
<dbReference type="Proteomes" id="UP000028523">
    <property type="component" value="Unassembled WGS sequence"/>
</dbReference>